<feature type="transmembrane region" description="Helical" evidence="1">
    <location>
        <begin position="48"/>
        <end position="69"/>
    </location>
</feature>
<organism evidence="2 3">
    <name type="scientific">Chelonobacter oris</name>
    <dbReference type="NCBI Taxonomy" id="505317"/>
    <lineage>
        <taxon>Bacteria</taxon>
        <taxon>Pseudomonadati</taxon>
        <taxon>Pseudomonadota</taxon>
        <taxon>Gammaproteobacteria</taxon>
        <taxon>Pasteurellales</taxon>
        <taxon>Pasteurellaceae</taxon>
        <taxon>Chelonobacter</taxon>
    </lineage>
</organism>
<evidence type="ECO:0000256" key="1">
    <source>
        <dbReference type="SAM" id="Phobius"/>
    </source>
</evidence>
<comment type="caution">
    <text evidence="2">The sequence shown here is derived from an EMBL/GenBank/DDBJ whole genome shotgun (WGS) entry which is preliminary data.</text>
</comment>
<keyword evidence="3" id="KW-1185">Reference proteome</keyword>
<accession>A0A0A3AWS4</accession>
<dbReference type="RefSeq" id="WP_034611897.1">
    <property type="nucleotide sequence ID" value="NZ_JSUM01000001.1"/>
</dbReference>
<evidence type="ECO:0000313" key="3">
    <source>
        <dbReference type="Proteomes" id="UP000030380"/>
    </source>
</evidence>
<dbReference type="Proteomes" id="UP000030380">
    <property type="component" value="Unassembled WGS sequence"/>
</dbReference>
<feature type="transmembrane region" description="Helical" evidence="1">
    <location>
        <begin position="81"/>
        <end position="99"/>
    </location>
</feature>
<dbReference type="OrthoDB" id="5690765at2"/>
<dbReference type="AlphaFoldDB" id="A0A0A3AWS4"/>
<keyword evidence="1" id="KW-1133">Transmembrane helix</keyword>
<proteinExistence type="predicted"/>
<gene>
    <name evidence="2" type="ORF">OA57_00220</name>
</gene>
<reference evidence="2 3" key="1">
    <citation type="submission" date="2014-11" db="EMBL/GenBank/DDBJ databases">
        <title>Draft genome sequence of Chelonobacter oris 1662T, associated with respiratory disease in Hermann's Tortoises.</title>
        <authorList>
            <person name="Kudirkiene E."/>
            <person name="Hansen M.J."/>
            <person name="Bojesen A.M."/>
        </authorList>
    </citation>
    <scope>NUCLEOTIDE SEQUENCE [LARGE SCALE GENOMIC DNA]</scope>
    <source>
        <strain evidence="2 3">1662</strain>
    </source>
</reference>
<dbReference type="EMBL" id="JSUM01000001">
    <property type="protein sequence ID" value="KGQ71535.1"/>
    <property type="molecule type" value="Genomic_DNA"/>
</dbReference>
<keyword evidence="1" id="KW-0472">Membrane</keyword>
<name>A0A0A3AWS4_9PAST</name>
<evidence type="ECO:0000313" key="2">
    <source>
        <dbReference type="EMBL" id="KGQ71535.1"/>
    </source>
</evidence>
<dbReference type="InterPro" id="IPR035333">
    <property type="entry name" value="DUF5389"/>
</dbReference>
<protein>
    <submittedName>
        <fullName evidence="2">Uncharacterized protein</fullName>
    </submittedName>
</protein>
<sequence length="104" mass="11645">MRKPQQPTGFSGFSWALALFCLPAILWPLALLISPSVADNPNLDSHAVYWFSTALWLYPAVLLGLALWLAKLRKHSPRTALGLLLVGFILFYAFAAYVIRSVWL</sequence>
<dbReference type="Pfam" id="PF17364">
    <property type="entry name" value="DUF5389"/>
    <property type="match status" value="1"/>
</dbReference>
<keyword evidence="1" id="KW-0812">Transmembrane</keyword>